<dbReference type="Proteomes" id="UP000799753">
    <property type="component" value="Unassembled WGS sequence"/>
</dbReference>
<dbReference type="Gene3D" id="4.10.240.10">
    <property type="entry name" value="Zn(2)-C6 fungal-type DNA-binding domain"/>
    <property type="match status" value="1"/>
</dbReference>
<evidence type="ECO:0000259" key="3">
    <source>
        <dbReference type="PROSITE" id="PS50048"/>
    </source>
</evidence>
<dbReference type="SMART" id="SM00066">
    <property type="entry name" value="GAL4"/>
    <property type="match status" value="1"/>
</dbReference>
<dbReference type="PANTHER" id="PTHR38111">
    <property type="entry name" value="ZN(2)-C6 FUNGAL-TYPE DOMAIN-CONTAINING PROTEIN-RELATED"/>
    <property type="match status" value="1"/>
</dbReference>
<evidence type="ECO:0000256" key="1">
    <source>
        <dbReference type="ARBA" id="ARBA00023242"/>
    </source>
</evidence>
<dbReference type="GO" id="GO:0008270">
    <property type="term" value="F:zinc ion binding"/>
    <property type="evidence" value="ECO:0007669"/>
    <property type="project" value="InterPro"/>
</dbReference>
<feature type="region of interest" description="Disordered" evidence="2">
    <location>
        <begin position="94"/>
        <end position="116"/>
    </location>
</feature>
<evidence type="ECO:0000313" key="4">
    <source>
        <dbReference type="EMBL" id="KAF2640029.1"/>
    </source>
</evidence>
<dbReference type="PROSITE" id="PS00463">
    <property type="entry name" value="ZN2_CY6_FUNGAL_1"/>
    <property type="match status" value="1"/>
</dbReference>
<dbReference type="GO" id="GO:0000981">
    <property type="term" value="F:DNA-binding transcription factor activity, RNA polymerase II-specific"/>
    <property type="evidence" value="ECO:0007669"/>
    <property type="project" value="InterPro"/>
</dbReference>
<dbReference type="PROSITE" id="PS50048">
    <property type="entry name" value="ZN2_CY6_FUNGAL_2"/>
    <property type="match status" value="1"/>
</dbReference>
<gene>
    <name evidence="4" type="ORF">P280DRAFT_490424</name>
</gene>
<evidence type="ECO:0000313" key="5">
    <source>
        <dbReference type="Proteomes" id="UP000799753"/>
    </source>
</evidence>
<dbReference type="InterPro" id="IPR053178">
    <property type="entry name" value="Osmoadaptation_assoc"/>
</dbReference>
<dbReference type="SUPFAM" id="SSF57701">
    <property type="entry name" value="Zn2/Cys6 DNA-binding domain"/>
    <property type="match status" value="1"/>
</dbReference>
<protein>
    <recommendedName>
        <fullName evidence="3">Zn(2)-C6 fungal-type domain-containing protein</fullName>
    </recommendedName>
</protein>
<dbReference type="CDD" id="cd00067">
    <property type="entry name" value="GAL4"/>
    <property type="match status" value="1"/>
</dbReference>
<proteinExistence type="predicted"/>
<sequence length="561" mass="62433">MVGVPKSTGCFICRKRKIKCDETWPNCINCQKNGKCCPGPPARHTFKDFEPRTNSEDSLGVVANSQNKKLTQLNERWSDNGAVAHKFKIIQRKQRKLSRSLQSSKGTSPAQSPRSFLSRLPSLSRHQGLAQAFVEALGTGGAGHRLSVFGPFIRDIPGRIGYNTALDAAVGCLVDAHSTLVHLNVPREIVNPELYLRAVQTLQNNLEDPQQGLSSNTLCATVLLGIVEALAGPRVGNRYLAHVGGAGKLIELQGPEHCQDQFAKEILKFNRGGIIITSIYERKPCFLTTPQWCDIAFDTTGLGFDDCLYTEVLHRMAEFPSLLEELKKLEDLENGPTETLPEHNLGLASNVHGTFCDFRPETFSPSLGYLSNPFATSNTYETARSQFFDRLYHLKISLGDLGQHLTAKLADRSAAIELPAVEKDSPIPTAFHFSNWRVTVAYNCYWSLLILTNRLLCKLLPPHDPTRYALEAECQTVAYEICKTWEDAWATRPIGALHIPLSFVLAHEFCDPDVQEWILKGLNALLEQQHVNTFRWSDDVIQMMSGQLGGKGPDFVFSNVK</sequence>
<dbReference type="PANTHER" id="PTHR38111:SF11">
    <property type="entry name" value="TRANSCRIPTION FACTOR DOMAIN-CONTAINING PROTEIN-RELATED"/>
    <property type="match status" value="1"/>
</dbReference>
<keyword evidence="5" id="KW-1185">Reference proteome</keyword>
<name>A0A6A6RWT0_9PLEO</name>
<accession>A0A6A6RWT0</accession>
<dbReference type="AlphaFoldDB" id="A0A6A6RWT0"/>
<evidence type="ECO:0000256" key="2">
    <source>
        <dbReference type="SAM" id="MobiDB-lite"/>
    </source>
</evidence>
<feature type="compositionally biased region" description="Polar residues" evidence="2">
    <location>
        <begin position="99"/>
        <end position="111"/>
    </location>
</feature>
<dbReference type="EMBL" id="MU006785">
    <property type="protein sequence ID" value="KAF2640029.1"/>
    <property type="molecule type" value="Genomic_DNA"/>
</dbReference>
<dbReference type="InterPro" id="IPR036864">
    <property type="entry name" value="Zn2-C6_fun-type_DNA-bd_sf"/>
</dbReference>
<reference evidence="4" key="1">
    <citation type="journal article" date="2020" name="Stud. Mycol.">
        <title>101 Dothideomycetes genomes: a test case for predicting lifestyles and emergence of pathogens.</title>
        <authorList>
            <person name="Haridas S."/>
            <person name="Albert R."/>
            <person name="Binder M."/>
            <person name="Bloem J."/>
            <person name="Labutti K."/>
            <person name="Salamov A."/>
            <person name="Andreopoulos B."/>
            <person name="Baker S."/>
            <person name="Barry K."/>
            <person name="Bills G."/>
            <person name="Bluhm B."/>
            <person name="Cannon C."/>
            <person name="Castanera R."/>
            <person name="Culley D."/>
            <person name="Daum C."/>
            <person name="Ezra D."/>
            <person name="Gonzalez J."/>
            <person name="Henrissat B."/>
            <person name="Kuo A."/>
            <person name="Liang C."/>
            <person name="Lipzen A."/>
            <person name="Lutzoni F."/>
            <person name="Magnuson J."/>
            <person name="Mondo S."/>
            <person name="Nolan M."/>
            <person name="Ohm R."/>
            <person name="Pangilinan J."/>
            <person name="Park H.-J."/>
            <person name="Ramirez L."/>
            <person name="Alfaro M."/>
            <person name="Sun H."/>
            <person name="Tritt A."/>
            <person name="Yoshinaga Y."/>
            <person name="Zwiers L.-H."/>
            <person name="Turgeon B."/>
            <person name="Goodwin S."/>
            <person name="Spatafora J."/>
            <person name="Crous P."/>
            <person name="Grigoriev I."/>
        </authorList>
    </citation>
    <scope>NUCLEOTIDE SEQUENCE</scope>
    <source>
        <strain evidence="4">CBS 473.64</strain>
    </source>
</reference>
<feature type="domain" description="Zn(2)-C6 fungal-type" evidence="3">
    <location>
        <begin position="9"/>
        <end position="37"/>
    </location>
</feature>
<dbReference type="InterPro" id="IPR001138">
    <property type="entry name" value="Zn2Cys6_DnaBD"/>
</dbReference>
<keyword evidence="1" id="KW-0539">Nucleus</keyword>
<dbReference type="Pfam" id="PF00172">
    <property type="entry name" value="Zn_clus"/>
    <property type="match status" value="1"/>
</dbReference>
<organism evidence="4 5">
    <name type="scientific">Massarina eburnea CBS 473.64</name>
    <dbReference type="NCBI Taxonomy" id="1395130"/>
    <lineage>
        <taxon>Eukaryota</taxon>
        <taxon>Fungi</taxon>
        <taxon>Dikarya</taxon>
        <taxon>Ascomycota</taxon>
        <taxon>Pezizomycotina</taxon>
        <taxon>Dothideomycetes</taxon>
        <taxon>Pleosporomycetidae</taxon>
        <taxon>Pleosporales</taxon>
        <taxon>Massarineae</taxon>
        <taxon>Massarinaceae</taxon>
        <taxon>Massarina</taxon>
    </lineage>
</organism>
<dbReference type="OrthoDB" id="4314040at2759"/>